<gene>
    <name evidence="2" type="ORF">OPW20_00980</name>
</gene>
<evidence type="ECO:0000313" key="3">
    <source>
        <dbReference type="Proteomes" id="UP001150001"/>
    </source>
</evidence>
<dbReference type="PANTHER" id="PTHR35191:SF1">
    <property type="entry name" value="PROPHAGE SIDE TAIL FIBER PROTEIN HOMOLOG STFQ-RELATED"/>
    <property type="match status" value="1"/>
</dbReference>
<proteinExistence type="predicted"/>
<dbReference type="Proteomes" id="UP001150001">
    <property type="component" value="Unassembled WGS sequence"/>
</dbReference>
<dbReference type="InterPro" id="IPR051934">
    <property type="entry name" value="Phage_Tail_Fiber_Structural"/>
</dbReference>
<dbReference type="EMBL" id="JAPFIT010000005">
    <property type="protein sequence ID" value="MDC5738613.1"/>
    <property type="molecule type" value="Genomic_DNA"/>
</dbReference>
<sequence length="372" mass="40647">MTQNTDRYRTYVTQTGFGLEALANQQGTKVDFAKLVVGDGELPDSSNPSSQTDLINQVRHYPVTIEVDDKDPTIWVARAEIPAEDGGFTIREAGVKVTDENGDLYCYARQPGDYKPALEEGSAKSYTIRLKFIPGNTSVIEAKIDPSVQFATPTDLSNAIKEHEEQQDPHPEYAKDEDLTNHVNNENPHGQYNQIKHLVGLIGEFHDSGAKPGWVDLKGGELSRTTDKLLWDYAVAAGMTVAQATKDASPMAHAMKFGDGDGAATFTLPNHHLGHFVRGTPSGVNHGDTQGDAIRPVRSSIGLSRAVEAMYVEDGGVFSDSTVINQTPAGHTNETKDSYLTLVFDISKVHPVSNEVRPYTANLSIKIHRGWM</sequence>
<keyword evidence="3" id="KW-1185">Reference proteome</keyword>
<dbReference type="Pfam" id="PF12571">
    <property type="entry name" value="Phage_tail_fib"/>
    <property type="match status" value="1"/>
</dbReference>
<evidence type="ECO:0000313" key="2">
    <source>
        <dbReference type="EMBL" id="MDC5738613.1"/>
    </source>
</evidence>
<comment type="caution">
    <text evidence="2">The sequence shown here is derived from an EMBL/GenBank/DDBJ whole genome shotgun (WGS) entry which is preliminary data.</text>
</comment>
<protein>
    <submittedName>
        <fullName evidence="2">Phage tail protein</fullName>
    </submittedName>
</protein>
<accession>A0ABT5GMX6</accession>
<dbReference type="RefSeq" id="WP_272236619.1">
    <property type="nucleotide sequence ID" value="NZ_JAPFIQ010000013.1"/>
</dbReference>
<name>A0ABT5GMX6_9VIBR</name>
<dbReference type="PANTHER" id="PTHR35191">
    <property type="entry name" value="PROPHAGE SIDE TAIL FIBER PROTEIN HOMOLOG STFQ-RELATED"/>
    <property type="match status" value="1"/>
</dbReference>
<organism evidence="2 3">
    <name type="scientific">Vibrio europaeus</name>
    <dbReference type="NCBI Taxonomy" id="300876"/>
    <lineage>
        <taxon>Bacteria</taxon>
        <taxon>Pseudomonadati</taxon>
        <taxon>Pseudomonadota</taxon>
        <taxon>Gammaproteobacteria</taxon>
        <taxon>Vibrionales</taxon>
        <taxon>Vibrionaceae</taxon>
        <taxon>Vibrio</taxon>
        <taxon>Vibrio oreintalis group</taxon>
    </lineage>
</organism>
<evidence type="ECO:0000259" key="1">
    <source>
        <dbReference type="Pfam" id="PF12571"/>
    </source>
</evidence>
<dbReference type="InterPro" id="IPR022225">
    <property type="entry name" value="Phage_tail_fibre_N"/>
</dbReference>
<reference evidence="2" key="1">
    <citation type="submission" date="2022-11" db="EMBL/GenBank/DDBJ databases">
        <title>Role of the vibriolysin VemA secreted by the emergent pathogen Vibrio europaeus in the colonization of Manila clam mucus.</title>
        <authorList>
            <person name="Martinez C."/>
            <person name="Rodriguez S."/>
            <person name="Vences A."/>
            <person name="Barja J.L."/>
            <person name="Toranzo A.E."/>
            <person name="Dubert J."/>
        </authorList>
    </citation>
    <scope>NUCLEOTIDE SEQUENCE</scope>
    <source>
        <strain evidence="2">3454</strain>
    </source>
</reference>
<feature type="domain" description="Phage tail fibre protein N-terminal" evidence="1">
    <location>
        <begin position="7"/>
        <end position="152"/>
    </location>
</feature>